<evidence type="ECO:0000313" key="4">
    <source>
        <dbReference type="Proteomes" id="UP000626148"/>
    </source>
</evidence>
<dbReference type="AlphaFoldDB" id="A0A918N9Y5"/>
<protein>
    <submittedName>
        <fullName evidence="3">Uncharacterized protein</fullName>
    </submittedName>
</protein>
<evidence type="ECO:0000256" key="1">
    <source>
        <dbReference type="SAM" id="MobiDB-lite"/>
    </source>
</evidence>
<accession>A0A918N9Y5</accession>
<comment type="caution">
    <text evidence="3">The sequence shown here is derived from an EMBL/GenBank/DDBJ whole genome shotgun (WGS) entry which is preliminary data.</text>
</comment>
<feature type="transmembrane region" description="Helical" evidence="2">
    <location>
        <begin position="45"/>
        <end position="65"/>
    </location>
</feature>
<evidence type="ECO:0000313" key="3">
    <source>
        <dbReference type="EMBL" id="GGX52323.1"/>
    </source>
</evidence>
<dbReference type="EMBL" id="BMXR01000004">
    <property type="protein sequence ID" value="GGX52323.1"/>
    <property type="molecule type" value="Genomic_DNA"/>
</dbReference>
<gene>
    <name evidence="3" type="ORF">GCM10007392_19570</name>
</gene>
<keyword evidence="2" id="KW-0472">Membrane</keyword>
<reference evidence="3" key="1">
    <citation type="journal article" date="2014" name="Int. J. Syst. Evol. Microbiol.">
        <title>Complete genome sequence of Corynebacterium casei LMG S-19264T (=DSM 44701T), isolated from a smear-ripened cheese.</title>
        <authorList>
            <consortium name="US DOE Joint Genome Institute (JGI-PGF)"/>
            <person name="Walter F."/>
            <person name="Albersmeier A."/>
            <person name="Kalinowski J."/>
            <person name="Ruckert C."/>
        </authorList>
    </citation>
    <scope>NUCLEOTIDE SEQUENCE</scope>
    <source>
        <strain evidence="3">KCTC 22169</strain>
    </source>
</reference>
<feature type="region of interest" description="Disordered" evidence="1">
    <location>
        <begin position="1"/>
        <end position="39"/>
    </location>
</feature>
<keyword evidence="4" id="KW-1185">Reference proteome</keyword>
<evidence type="ECO:0000256" key="2">
    <source>
        <dbReference type="SAM" id="Phobius"/>
    </source>
</evidence>
<dbReference type="RefSeq" id="WP_189608362.1">
    <property type="nucleotide sequence ID" value="NZ_BMXR01000004.1"/>
</dbReference>
<sequence length="67" mass="6682">MGPIGDVLGGDGWSLSAGDESTRGDTANENSGGSFGDRNFSRGGAVSMPGLIGIAAVVLGGLWIMNR</sequence>
<proteinExistence type="predicted"/>
<reference evidence="3" key="2">
    <citation type="submission" date="2020-09" db="EMBL/GenBank/DDBJ databases">
        <authorList>
            <person name="Sun Q."/>
            <person name="Kim S."/>
        </authorList>
    </citation>
    <scope>NUCLEOTIDE SEQUENCE</scope>
    <source>
        <strain evidence="3">KCTC 22169</strain>
    </source>
</reference>
<keyword evidence="2" id="KW-1133">Transmembrane helix</keyword>
<dbReference type="Proteomes" id="UP000626148">
    <property type="component" value="Unassembled WGS sequence"/>
</dbReference>
<keyword evidence="2" id="KW-0812">Transmembrane</keyword>
<organism evidence="3 4">
    <name type="scientific">Saccharospirillum salsuginis</name>
    <dbReference type="NCBI Taxonomy" id="418750"/>
    <lineage>
        <taxon>Bacteria</taxon>
        <taxon>Pseudomonadati</taxon>
        <taxon>Pseudomonadota</taxon>
        <taxon>Gammaproteobacteria</taxon>
        <taxon>Oceanospirillales</taxon>
        <taxon>Saccharospirillaceae</taxon>
        <taxon>Saccharospirillum</taxon>
    </lineage>
</organism>
<name>A0A918N9Y5_9GAMM</name>